<keyword evidence="1" id="KW-0472">Membrane</keyword>
<organism evidence="2 3">
    <name type="scientific">Trametes pubescens</name>
    <name type="common">White-rot fungus</name>
    <dbReference type="NCBI Taxonomy" id="154538"/>
    <lineage>
        <taxon>Eukaryota</taxon>
        <taxon>Fungi</taxon>
        <taxon>Dikarya</taxon>
        <taxon>Basidiomycota</taxon>
        <taxon>Agaricomycotina</taxon>
        <taxon>Agaricomycetes</taxon>
        <taxon>Polyporales</taxon>
        <taxon>Polyporaceae</taxon>
        <taxon>Trametes</taxon>
    </lineage>
</organism>
<proteinExistence type="predicted"/>
<accession>A0A1M2VM15</accession>
<evidence type="ECO:0000256" key="1">
    <source>
        <dbReference type="SAM" id="Phobius"/>
    </source>
</evidence>
<keyword evidence="3" id="KW-1185">Reference proteome</keyword>
<protein>
    <submittedName>
        <fullName evidence="2">Uncharacterized protein</fullName>
    </submittedName>
</protein>
<sequence length="205" mass="22825">MARISASQSVLHRHRSMLSHYVALTFPRKPASLLDPLPEPTNDGDGARFKSALRWLLSEKGALQALPSSDSRDADHRLDRLIKDIQFEIQRYEQFKEDVWDQEKLAAGLYGLGIDDLATGPLIIDPAVDASLRRKKLEPFILAALLFVTVLHALAASNRLTAQYGLTAFQVMLFGAFMYCNISHGQPRALSDNQLDLLATIPDDI</sequence>
<evidence type="ECO:0000313" key="2">
    <source>
        <dbReference type="EMBL" id="OJT08644.1"/>
    </source>
</evidence>
<keyword evidence="1" id="KW-1133">Transmembrane helix</keyword>
<dbReference type="OrthoDB" id="2952577at2759"/>
<comment type="caution">
    <text evidence="2">The sequence shown here is derived from an EMBL/GenBank/DDBJ whole genome shotgun (WGS) entry which is preliminary data.</text>
</comment>
<feature type="transmembrane region" description="Helical" evidence="1">
    <location>
        <begin position="162"/>
        <end position="182"/>
    </location>
</feature>
<dbReference type="Proteomes" id="UP000184267">
    <property type="component" value="Unassembled WGS sequence"/>
</dbReference>
<keyword evidence="1" id="KW-0812">Transmembrane</keyword>
<name>A0A1M2VM15_TRAPU</name>
<feature type="transmembrane region" description="Helical" evidence="1">
    <location>
        <begin position="140"/>
        <end position="156"/>
    </location>
</feature>
<dbReference type="EMBL" id="MNAD01001022">
    <property type="protein sequence ID" value="OJT08644.1"/>
    <property type="molecule type" value="Genomic_DNA"/>
</dbReference>
<gene>
    <name evidence="2" type="ORF">TRAPUB_460</name>
</gene>
<dbReference type="AlphaFoldDB" id="A0A1M2VM15"/>
<reference evidence="2 3" key="1">
    <citation type="submission" date="2016-10" db="EMBL/GenBank/DDBJ databases">
        <title>Genome sequence of the basidiomycete white-rot fungus Trametes pubescens.</title>
        <authorList>
            <person name="Makela M.R."/>
            <person name="Granchi Z."/>
            <person name="Peng M."/>
            <person name="De Vries R.P."/>
            <person name="Grigoriev I."/>
            <person name="Riley R."/>
            <person name="Hilden K."/>
        </authorList>
    </citation>
    <scope>NUCLEOTIDE SEQUENCE [LARGE SCALE GENOMIC DNA]</scope>
    <source>
        <strain evidence="2 3">FBCC735</strain>
    </source>
</reference>
<evidence type="ECO:0000313" key="3">
    <source>
        <dbReference type="Proteomes" id="UP000184267"/>
    </source>
</evidence>